<reference evidence="1 2" key="1">
    <citation type="submission" date="2024-04" db="EMBL/GenBank/DDBJ databases">
        <title>Phyllosticta paracitricarpa is synonymous to the EU quarantine fungus P. citricarpa based on phylogenomic analyses.</title>
        <authorList>
            <consortium name="Lawrence Berkeley National Laboratory"/>
            <person name="Van Ingen-Buijs V.A."/>
            <person name="Van Westerhoven A.C."/>
            <person name="Haridas S."/>
            <person name="Skiadas P."/>
            <person name="Martin F."/>
            <person name="Groenewald J.Z."/>
            <person name="Crous P.W."/>
            <person name="Seidl M.F."/>
        </authorList>
    </citation>
    <scope>NUCLEOTIDE SEQUENCE [LARGE SCALE GENOMIC DNA]</scope>
    <source>
        <strain evidence="1 2">CBS 122670</strain>
    </source>
</reference>
<comment type="caution">
    <text evidence="1">The sequence shown here is derived from an EMBL/GenBank/DDBJ whole genome shotgun (WGS) entry which is preliminary data.</text>
</comment>
<evidence type="ECO:0000313" key="1">
    <source>
        <dbReference type="EMBL" id="KAK7536481.1"/>
    </source>
</evidence>
<organism evidence="1 2">
    <name type="scientific">Phyllosticta citricarpa</name>
    <dbReference type="NCBI Taxonomy" id="55181"/>
    <lineage>
        <taxon>Eukaryota</taxon>
        <taxon>Fungi</taxon>
        <taxon>Dikarya</taxon>
        <taxon>Ascomycota</taxon>
        <taxon>Pezizomycotina</taxon>
        <taxon>Dothideomycetes</taxon>
        <taxon>Dothideomycetes incertae sedis</taxon>
        <taxon>Botryosphaeriales</taxon>
        <taxon>Phyllostictaceae</taxon>
        <taxon>Phyllosticta</taxon>
    </lineage>
</organism>
<dbReference type="EMBL" id="JBBPDW010000037">
    <property type="protein sequence ID" value="KAK7536481.1"/>
    <property type="molecule type" value="Genomic_DNA"/>
</dbReference>
<sequence length="276" mass="31038">MTEAWACGDNETTLFVGSNMARQTHLQSDQTHFPACMQKLGLHIRRSPRSRIISASLPPSLPLLRVNHRELLAPTTPGVALPQSRHVGLRATLATKPRPSTITRPMIASKAQQIKSYRIVPQRRRTDEARQTDRQHGQRGYDDYSLPCMLLLLFNIHLTPMMVRTAPFECRCCRPCRRENQLSTWEAQSVERECGSVLSSDQSVVLSSSLLLPRLLPSLSCWADDRVALPCPPLSRSLLMKAHAEPPPLRGALPRVRNYYIKVKRSVLLLKPTGAI</sequence>
<gene>
    <name evidence="1" type="ORF">IWX46DRAFT_267107</name>
</gene>
<accession>A0ABR1LMR6</accession>
<protein>
    <submittedName>
        <fullName evidence="1">Uncharacterized protein</fullName>
    </submittedName>
</protein>
<evidence type="ECO:0000313" key="2">
    <source>
        <dbReference type="Proteomes" id="UP001365128"/>
    </source>
</evidence>
<keyword evidence="2" id="KW-1185">Reference proteome</keyword>
<dbReference type="Proteomes" id="UP001365128">
    <property type="component" value="Unassembled WGS sequence"/>
</dbReference>
<proteinExistence type="predicted"/>
<name>A0ABR1LMR6_9PEZI</name>